<name>A0A8S5RYN0_9CAUD</name>
<accession>A0A8S5RYN0</accession>
<proteinExistence type="predicted"/>
<organism evidence="1">
    <name type="scientific">Myoviridae sp. ctKFg29</name>
    <dbReference type="NCBI Taxonomy" id="2827675"/>
    <lineage>
        <taxon>Viruses</taxon>
        <taxon>Duplodnaviria</taxon>
        <taxon>Heunggongvirae</taxon>
        <taxon>Uroviricota</taxon>
        <taxon>Caudoviricetes</taxon>
    </lineage>
</organism>
<evidence type="ECO:0000313" key="1">
    <source>
        <dbReference type="EMBL" id="DAF43498.1"/>
    </source>
</evidence>
<sequence length="103" mass="11169">MYAVTKEGAFAGYADSVVHIRLHENGCYVPCAEAEAEGFCAKMAVTMQDEAGNEYQGLVDTVFHLAGRTLKGTESEGSYEEMNAAEALTDAERATRILLLEET</sequence>
<protein>
    <submittedName>
        <fullName evidence="1">Uncharacterized protein</fullName>
    </submittedName>
</protein>
<dbReference type="EMBL" id="BK032507">
    <property type="protein sequence ID" value="DAF43498.1"/>
    <property type="molecule type" value="Genomic_DNA"/>
</dbReference>
<reference evidence="1" key="1">
    <citation type="journal article" date="2021" name="Proc. Natl. Acad. Sci. U.S.A.">
        <title>A Catalog of Tens of Thousands of Viruses from Human Metagenomes Reveals Hidden Associations with Chronic Diseases.</title>
        <authorList>
            <person name="Tisza M.J."/>
            <person name="Buck C.B."/>
        </authorList>
    </citation>
    <scope>NUCLEOTIDE SEQUENCE</scope>
    <source>
        <strain evidence="1">CtKFg29</strain>
    </source>
</reference>